<reference evidence="12 13" key="1">
    <citation type="journal article" date="2020" name="Cell">
        <title>Large-Scale Comparative Analyses of Tick Genomes Elucidate Their Genetic Diversity and Vector Capacities.</title>
        <authorList>
            <consortium name="Tick Genome and Microbiome Consortium (TIGMIC)"/>
            <person name="Jia N."/>
            <person name="Wang J."/>
            <person name="Shi W."/>
            <person name="Du L."/>
            <person name="Sun Y."/>
            <person name="Zhan W."/>
            <person name="Jiang J.F."/>
            <person name="Wang Q."/>
            <person name="Zhang B."/>
            <person name="Ji P."/>
            <person name="Bell-Sakyi L."/>
            <person name="Cui X.M."/>
            <person name="Yuan T.T."/>
            <person name="Jiang B.G."/>
            <person name="Yang W.F."/>
            <person name="Lam T.T."/>
            <person name="Chang Q.C."/>
            <person name="Ding S.J."/>
            <person name="Wang X.J."/>
            <person name="Zhu J.G."/>
            <person name="Ruan X.D."/>
            <person name="Zhao L."/>
            <person name="Wei J.T."/>
            <person name="Ye R.Z."/>
            <person name="Que T.C."/>
            <person name="Du C.H."/>
            <person name="Zhou Y.H."/>
            <person name="Cheng J.X."/>
            <person name="Dai P.F."/>
            <person name="Guo W.B."/>
            <person name="Han X.H."/>
            <person name="Huang E.J."/>
            <person name="Li L.F."/>
            <person name="Wei W."/>
            <person name="Gao Y.C."/>
            <person name="Liu J.Z."/>
            <person name="Shao H.Z."/>
            <person name="Wang X."/>
            <person name="Wang C.C."/>
            <person name="Yang T.C."/>
            <person name="Huo Q.B."/>
            <person name="Li W."/>
            <person name="Chen H.Y."/>
            <person name="Chen S.E."/>
            <person name="Zhou L.G."/>
            <person name="Ni X.B."/>
            <person name="Tian J.H."/>
            <person name="Sheng Y."/>
            <person name="Liu T."/>
            <person name="Pan Y.S."/>
            <person name="Xia L.Y."/>
            <person name="Li J."/>
            <person name="Zhao F."/>
            <person name="Cao W.C."/>
        </authorList>
    </citation>
    <scope>NUCLEOTIDE SEQUENCE [LARGE SCALE GENOMIC DNA]</scope>
    <source>
        <strain evidence="12">HaeL-2018</strain>
    </source>
</reference>
<comment type="subcellular location">
    <subcellularLocation>
        <location evidence="1 11">Golgi apparatus membrane</location>
        <topology evidence="1 11">Single-pass type II membrane protein</topology>
    </subcellularLocation>
</comment>
<dbReference type="AlphaFoldDB" id="A0A9J6FCJ8"/>
<evidence type="ECO:0000256" key="3">
    <source>
        <dbReference type="ARBA" id="ARBA00022676"/>
    </source>
</evidence>
<dbReference type="PANTHER" id="PTHR11214:SF314">
    <property type="entry name" value="HEXOSYLTRANSFERASE"/>
    <property type="match status" value="1"/>
</dbReference>
<dbReference type="FunFam" id="3.90.550.50:FF:000001">
    <property type="entry name" value="Hexosyltransferase"/>
    <property type="match status" value="1"/>
</dbReference>
<evidence type="ECO:0000256" key="5">
    <source>
        <dbReference type="ARBA" id="ARBA00022692"/>
    </source>
</evidence>
<keyword evidence="7" id="KW-1133">Transmembrane helix</keyword>
<dbReference type="GO" id="GO:0016758">
    <property type="term" value="F:hexosyltransferase activity"/>
    <property type="evidence" value="ECO:0007669"/>
    <property type="project" value="InterPro"/>
</dbReference>
<organism evidence="12 13">
    <name type="scientific">Haemaphysalis longicornis</name>
    <name type="common">Bush tick</name>
    <dbReference type="NCBI Taxonomy" id="44386"/>
    <lineage>
        <taxon>Eukaryota</taxon>
        <taxon>Metazoa</taxon>
        <taxon>Ecdysozoa</taxon>
        <taxon>Arthropoda</taxon>
        <taxon>Chelicerata</taxon>
        <taxon>Arachnida</taxon>
        <taxon>Acari</taxon>
        <taxon>Parasitiformes</taxon>
        <taxon>Ixodida</taxon>
        <taxon>Ixodoidea</taxon>
        <taxon>Ixodidae</taxon>
        <taxon>Haemaphysalinae</taxon>
        <taxon>Haemaphysalis</taxon>
    </lineage>
</organism>
<dbReference type="VEuPathDB" id="VectorBase:HLOH_058803"/>
<keyword evidence="9" id="KW-0472">Membrane</keyword>
<dbReference type="GO" id="GO:0006493">
    <property type="term" value="P:protein O-linked glycosylation"/>
    <property type="evidence" value="ECO:0007669"/>
    <property type="project" value="TreeGrafter"/>
</dbReference>
<dbReference type="PANTHER" id="PTHR11214">
    <property type="entry name" value="BETA-1,3-N-ACETYLGLUCOSAMINYLTRANSFERASE"/>
    <property type="match status" value="1"/>
</dbReference>
<dbReference type="InterPro" id="IPR002659">
    <property type="entry name" value="Glyco_trans_31"/>
</dbReference>
<evidence type="ECO:0000313" key="12">
    <source>
        <dbReference type="EMBL" id="KAH9360527.1"/>
    </source>
</evidence>
<evidence type="ECO:0000256" key="2">
    <source>
        <dbReference type="ARBA" id="ARBA00008661"/>
    </source>
</evidence>
<keyword evidence="4" id="KW-0808">Transferase</keyword>
<sequence>MTCFIASSEYEPATVLRSSSRSTILKKKINLLMINFAFEAAGEAHFDAPSGKILQEQVANESAQYGDVIQADFRDTYRNLTLKSVFLLKWAYMYCAATRFVMKADDDIFVNVRNLLLFLRIQGSRRLRTRPFLAGHIYVTGEPERELGSKAYLPASVFASEILPQYVSGPAYVMSKDAVRRLFTEALVTPFLYLEDVFITGIVAPKVDVELVNSPCFSGCAKLGDICKYRNTITAHSLPPDAMTSVWHDVRNASAKCQPLPANSPFASCYVRH</sequence>
<evidence type="ECO:0000256" key="1">
    <source>
        <dbReference type="ARBA" id="ARBA00004323"/>
    </source>
</evidence>
<dbReference type="Gene3D" id="3.90.550.50">
    <property type="match status" value="1"/>
</dbReference>
<keyword evidence="10" id="KW-0325">Glycoprotein</keyword>
<protein>
    <recommendedName>
        <fullName evidence="11">Hexosyltransferase</fullName>
        <ecNumber evidence="11">2.4.1.-</ecNumber>
    </recommendedName>
</protein>
<dbReference type="GO" id="GO:0000139">
    <property type="term" value="C:Golgi membrane"/>
    <property type="evidence" value="ECO:0007669"/>
    <property type="project" value="UniProtKB-SubCell"/>
</dbReference>
<comment type="caution">
    <text evidence="12">The sequence shown here is derived from an EMBL/GenBank/DDBJ whole genome shotgun (WGS) entry which is preliminary data.</text>
</comment>
<evidence type="ECO:0000256" key="7">
    <source>
        <dbReference type="ARBA" id="ARBA00022989"/>
    </source>
</evidence>
<gene>
    <name evidence="12" type="ORF">HPB48_019017</name>
</gene>
<evidence type="ECO:0000256" key="11">
    <source>
        <dbReference type="RuleBase" id="RU363063"/>
    </source>
</evidence>
<proteinExistence type="inferred from homology"/>
<dbReference type="Proteomes" id="UP000821853">
    <property type="component" value="Chromosome 1"/>
</dbReference>
<evidence type="ECO:0000256" key="4">
    <source>
        <dbReference type="ARBA" id="ARBA00022679"/>
    </source>
</evidence>
<accession>A0A9J6FCJ8</accession>
<dbReference type="EMBL" id="JABSTR010000001">
    <property type="protein sequence ID" value="KAH9360527.1"/>
    <property type="molecule type" value="Genomic_DNA"/>
</dbReference>
<evidence type="ECO:0000256" key="8">
    <source>
        <dbReference type="ARBA" id="ARBA00023034"/>
    </source>
</evidence>
<evidence type="ECO:0000256" key="6">
    <source>
        <dbReference type="ARBA" id="ARBA00022968"/>
    </source>
</evidence>
<keyword evidence="3 11" id="KW-0328">Glycosyltransferase</keyword>
<keyword evidence="8 11" id="KW-0333">Golgi apparatus</keyword>
<keyword evidence="5" id="KW-0812">Transmembrane</keyword>
<comment type="similarity">
    <text evidence="2 11">Belongs to the glycosyltransferase 31 family.</text>
</comment>
<keyword evidence="6" id="KW-0735">Signal-anchor</keyword>
<dbReference type="EC" id="2.4.1.-" evidence="11"/>
<evidence type="ECO:0000313" key="13">
    <source>
        <dbReference type="Proteomes" id="UP000821853"/>
    </source>
</evidence>
<keyword evidence="13" id="KW-1185">Reference proteome</keyword>
<dbReference type="Pfam" id="PF01762">
    <property type="entry name" value="Galactosyl_T"/>
    <property type="match status" value="1"/>
</dbReference>
<dbReference type="OMA" id="NASAKCQ"/>
<evidence type="ECO:0000256" key="10">
    <source>
        <dbReference type="ARBA" id="ARBA00023180"/>
    </source>
</evidence>
<evidence type="ECO:0000256" key="9">
    <source>
        <dbReference type="ARBA" id="ARBA00023136"/>
    </source>
</evidence>
<name>A0A9J6FCJ8_HAELO</name>
<dbReference type="OrthoDB" id="6411373at2759"/>